<sequence length="129" mass="14281">MLSSGVHSEGNFGMVLGAPAGVTDEVPTGRRDFRREESYLNNKSNLLITDDGLGSGSGQKLITNVNTGLVEDEQNGLFLEDRKRRRSDEEGNAIKDKDALDHNIHVSLRFAWSSWRYFVQKLLVSTIGG</sequence>
<dbReference type="Proteomes" id="UP001237642">
    <property type="component" value="Unassembled WGS sequence"/>
</dbReference>
<keyword evidence="2" id="KW-1185">Reference proteome</keyword>
<protein>
    <submittedName>
        <fullName evidence="1">Uncharacterized protein</fullName>
    </submittedName>
</protein>
<reference evidence="1" key="2">
    <citation type="submission" date="2023-05" db="EMBL/GenBank/DDBJ databases">
        <authorList>
            <person name="Schelkunov M.I."/>
        </authorList>
    </citation>
    <scope>NUCLEOTIDE SEQUENCE</scope>
    <source>
        <strain evidence="1">Hsosn_3</strain>
        <tissue evidence="1">Leaf</tissue>
    </source>
</reference>
<comment type="caution">
    <text evidence="1">The sequence shown here is derived from an EMBL/GenBank/DDBJ whole genome shotgun (WGS) entry which is preliminary data.</text>
</comment>
<proteinExistence type="predicted"/>
<dbReference type="AlphaFoldDB" id="A0AAD8HQ22"/>
<name>A0AAD8HQ22_9APIA</name>
<evidence type="ECO:0000313" key="1">
    <source>
        <dbReference type="EMBL" id="KAK1370499.1"/>
    </source>
</evidence>
<accession>A0AAD8HQ22</accession>
<gene>
    <name evidence="1" type="ORF">POM88_036591</name>
</gene>
<reference evidence="1" key="1">
    <citation type="submission" date="2023-02" db="EMBL/GenBank/DDBJ databases">
        <title>Genome of toxic invasive species Heracleum sosnowskyi carries increased number of genes despite the absence of recent whole-genome duplications.</title>
        <authorList>
            <person name="Schelkunov M."/>
            <person name="Shtratnikova V."/>
            <person name="Makarenko M."/>
            <person name="Klepikova A."/>
            <person name="Omelchenko D."/>
            <person name="Novikova G."/>
            <person name="Obukhova E."/>
            <person name="Bogdanov V."/>
            <person name="Penin A."/>
            <person name="Logacheva M."/>
        </authorList>
    </citation>
    <scope>NUCLEOTIDE SEQUENCE</scope>
    <source>
        <strain evidence="1">Hsosn_3</strain>
        <tissue evidence="1">Leaf</tissue>
    </source>
</reference>
<organism evidence="1 2">
    <name type="scientific">Heracleum sosnowskyi</name>
    <dbReference type="NCBI Taxonomy" id="360622"/>
    <lineage>
        <taxon>Eukaryota</taxon>
        <taxon>Viridiplantae</taxon>
        <taxon>Streptophyta</taxon>
        <taxon>Embryophyta</taxon>
        <taxon>Tracheophyta</taxon>
        <taxon>Spermatophyta</taxon>
        <taxon>Magnoliopsida</taxon>
        <taxon>eudicotyledons</taxon>
        <taxon>Gunneridae</taxon>
        <taxon>Pentapetalae</taxon>
        <taxon>asterids</taxon>
        <taxon>campanulids</taxon>
        <taxon>Apiales</taxon>
        <taxon>Apiaceae</taxon>
        <taxon>Apioideae</taxon>
        <taxon>apioid superclade</taxon>
        <taxon>Tordylieae</taxon>
        <taxon>Tordyliinae</taxon>
        <taxon>Heracleum</taxon>
    </lineage>
</organism>
<dbReference type="EMBL" id="JAUIZM010000008">
    <property type="protein sequence ID" value="KAK1370499.1"/>
    <property type="molecule type" value="Genomic_DNA"/>
</dbReference>
<evidence type="ECO:0000313" key="2">
    <source>
        <dbReference type="Proteomes" id="UP001237642"/>
    </source>
</evidence>